<dbReference type="SUPFAM" id="SSF51445">
    <property type="entry name" value="(Trans)glycosidases"/>
    <property type="match status" value="1"/>
</dbReference>
<comment type="caution">
    <text evidence="7">The sequence shown here is derived from an EMBL/GenBank/DDBJ whole genome shotgun (WGS) entry which is preliminary data.</text>
</comment>
<evidence type="ECO:0000256" key="5">
    <source>
        <dbReference type="RuleBase" id="RU003690"/>
    </source>
</evidence>
<dbReference type="GO" id="GO:0005975">
    <property type="term" value="P:carbohydrate metabolic process"/>
    <property type="evidence" value="ECO:0007669"/>
    <property type="project" value="InterPro"/>
</dbReference>
<evidence type="ECO:0000256" key="1">
    <source>
        <dbReference type="ARBA" id="ARBA00010838"/>
    </source>
</evidence>
<proteinExistence type="inferred from homology"/>
<evidence type="ECO:0000256" key="6">
    <source>
        <dbReference type="RuleBase" id="RU004468"/>
    </source>
</evidence>
<evidence type="ECO:0000256" key="3">
    <source>
        <dbReference type="ARBA" id="ARBA00023295"/>
    </source>
</evidence>
<evidence type="ECO:0000256" key="4">
    <source>
        <dbReference type="PROSITE-ProRule" id="PRU10055"/>
    </source>
</evidence>
<sequence length="384" mass="45586">MNKILKFPPGFLWGSSTSSYQVEGGIENCDWSKDFPAGKACDHYNRYEEDFDLLKKLNQNTYRFSIEWSRVEPEEGKFDEKEIKHYRQVTSALKKLDIEPFVGLWHWTNPLWIKNKGGWESKKIAYYFSRYAKKIVSSLKNNVKFWITINEPEIYTSSSYVSGIWPPYKKSIFSFISVINNLIKTHKEAYKTIKKIQPDAQVGIATNNTYYEALDDPISHLVKNIVERLDHFYILNKIKNYQEFIGLNYYFHNRIKGFKFNQNENKIVSDLGWEVYPEGIYHVLKNLRKYKKPIYITENGLADAKDKLRKDFIRDHLFWIHKAMEEGIDVKGYFHWSLMDNLEWHKGFEPEFGLIGIDYKTLERKPRPSAFYYAEICKNNSLTI</sequence>
<dbReference type="InterPro" id="IPR033132">
    <property type="entry name" value="GH_1_N_CS"/>
</dbReference>
<evidence type="ECO:0000313" key="8">
    <source>
        <dbReference type="Proteomes" id="UP000228508"/>
    </source>
</evidence>
<dbReference type="AlphaFoldDB" id="A0A2H0TLQ7"/>
<dbReference type="EMBL" id="PFCH01000006">
    <property type="protein sequence ID" value="PIR73095.1"/>
    <property type="molecule type" value="Genomic_DNA"/>
</dbReference>
<dbReference type="PROSITE" id="PS00653">
    <property type="entry name" value="GLYCOSYL_HYDROL_F1_2"/>
    <property type="match status" value="1"/>
</dbReference>
<dbReference type="InterPro" id="IPR001360">
    <property type="entry name" value="Glyco_hydro_1"/>
</dbReference>
<dbReference type="PANTHER" id="PTHR10353:SF209">
    <property type="entry name" value="GALACTOLIPID GALACTOSYLTRANSFERASE SFR2, CHLOROPLASTIC"/>
    <property type="match status" value="1"/>
</dbReference>
<reference evidence="8" key="1">
    <citation type="submission" date="2017-09" db="EMBL/GenBank/DDBJ databases">
        <title>Depth-based differentiation of microbial function through sediment-hosted aquifers and enrichment of novel symbionts in the deep terrestrial subsurface.</title>
        <authorList>
            <person name="Probst A.J."/>
            <person name="Ladd B."/>
            <person name="Jarett J.K."/>
            <person name="Geller-Mcgrath D.E."/>
            <person name="Sieber C.M.K."/>
            <person name="Emerson J.B."/>
            <person name="Anantharaman K."/>
            <person name="Thomas B.C."/>
            <person name="Malmstrom R."/>
            <person name="Stieglmeier M."/>
            <person name="Klingl A."/>
            <person name="Woyke T."/>
            <person name="Ryan C.M."/>
            <person name="Banfield J.F."/>
        </authorList>
    </citation>
    <scope>NUCLEOTIDE SEQUENCE [LARGE SCALE GENOMIC DNA]</scope>
</reference>
<protein>
    <submittedName>
        <fullName evidence="7">Glycoside hydrolase family 1 protein</fullName>
    </submittedName>
</protein>
<dbReference type="InterPro" id="IPR018120">
    <property type="entry name" value="Glyco_hydro_1_AS"/>
</dbReference>
<dbReference type="PRINTS" id="PR00131">
    <property type="entry name" value="GLHYDRLASE1"/>
</dbReference>
<accession>A0A2H0TLQ7</accession>
<dbReference type="Gene3D" id="3.20.20.80">
    <property type="entry name" value="Glycosidases"/>
    <property type="match status" value="1"/>
</dbReference>
<evidence type="ECO:0000313" key="7">
    <source>
        <dbReference type="EMBL" id="PIR73095.1"/>
    </source>
</evidence>
<name>A0A2H0TLQ7_9BACT</name>
<dbReference type="GO" id="GO:0008422">
    <property type="term" value="F:beta-glucosidase activity"/>
    <property type="evidence" value="ECO:0007669"/>
    <property type="project" value="TreeGrafter"/>
</dbReference>
<comment type="similarity">
    <text evidence="1 5">Belongs to the glycosyl hydrolase 1 family.</text>
</comment>
<dbReference type="Pfam" id="PF00232">
    <property type="entry name" value="Glyco_hydro_1"/>
    <property type="match status" value="2"/>
</dbReference>
<dbReference type="PANTHER" id="PTHR10353">
    <property type="entry name" value="GLYCOSYL HYDROLASE"/>
    <property type="match status" value="1"/>
</dbReference>
<evidence type="ECO:0000256" key="2">
    <source>
        <dbReference type="ARBA" id="ARBA00022801"/>
    </source>
</evidence>
<organism evidence="7 8">
    <name type="scientific">Candidatus Nealsonbacteria bacterium CG10_big_fil_rev_8_21_14_0_10_36_23</name>
    <dbReference type="NCBI Taxonomy" id="1974709"/>
    <lineage>
        <taxon>Bacteria</taxon>
        <taxon>Candidatus Nealsoniibacteriota</taxon>
    </lineage>
</organism>
<feature type="active site" description="Nucleophile" evidence="4">
    <location>
        <position position="298"/>
    </location>
</feature>
<dbReference type="PROSITE" id="PS00572">
    <property type="entry name" value="GLYCOSYL_HYDROL_F1_1"/>
    <property type="match status" value="1"/>
</dbReference>
<keyword evidence="3 6" id="KW-0326">Glycosidase</keyword>
<dbReference type="InterPro" id="IPR017853">
    <property type="entry name" value="GH"/>
</dbReference>
<gene>
    <name evidence="7" type="ORF">COV26_00330</name>
</gene>
<dbReference type="Proteomes" id="UP000228508">
    <property type="component" value="Unassembled WGS sequence"/>
</dbReference>
<keyword evidence="2 6" id="KW-0378">Hydrolase</keyword>